<dbReference type="GO" id="GO:0003847">
    <property type="term" value="F:1-alkyl-2-acetylglycerophosphocholine esterase activity"/>
    <property type="evidence" value="ECO:0007669"/>
    <property type="project" value="TreeGrafter"/>
</dbReference>
<dbReference type="PANTHER" id="PTHR10272:SF0">
    <property type="entry name" value="PLATELET-ACTIVATING FACTOR ACETYLHYDROLASE"/>
    <property type="match status" value="1"/>
</dbReference>
<dbReference type="Proteomes" id="UP001178288">
    <property type="component" value="Chromosome"/>
</dbReference>
<accession>A0AA95SCM1</accession>
<dbReference type="SUPFAM" id="SSF53474">
    <property type="entry name" value="alpha/beta-Hydrolases"/>
    <property type="match status" value="1"/>
</dbReference>
<evidence type="ECO:0000313" key="5">
    <source>
        <dbReference type="EMBL" id="WHY86293.1"/>
    </source>
</evidence>
<keyword evidence="4" id="KW-1133">Transmembrane helix</keyword>
<keyword evidence="6" id="KW-1185">Reference proteome</keyword>
<dbReference type="Gene3D" id="3.40.50.1820">
    <property type="entry name" value="alpha/beta hydrolase"/>
    <property type="match status" value="1"/>
</dbReference>
<feature type="transmembrane region" description="Helical" evidence="4">
    <location>
        <begin position="57"/>
        <end position="78"/>
    </location>
</feature>
<evidence type="ECO:0000256" key="2">
    <source>
        <dbReference type="ARBA" id="ARBA00022963"/>
    </source>
</evidence>
<dbReference type="Pfam" id="PF03403">
    <property type="entry name" value="PAF-AH_p_II"/>
    <property type="match status" value="1"/>
</dbReference>
<evidence type="ECO:0000256" key="4">
    <source>
        <dbReference type="SAM" id="Phobius"/>
    </source>
</evidence>
<keyword evidence="4" id="KW-0812">Transmembrane</keyword>
<reference evidence="5" key="1">
    <citation type="submission" date="2023-05" db="EMBL/GenBank/DDBJ databases">
        <title>Comparative genomics of Bacillaceae isolates and their secondary metabolite potential.</title>
        <authorList>
            <person name="Song L."/>
            <person name="Nielsen L.J."/>
            <person name="Mohite O."/>
            <person name="Xu X."/>
            <person name="Weber T."/>
            <person name="Kovacs A.T."/>
        </authorList>
    </citation>
    <scope>NUCLEOTIDE SEQUENCE</scope>
    <source>
        <strain evidence="5">XLM17</strain>
    </source>
</reference>
<name>A0AA95SCM1_9BACI</name>
<gene>
    <name evidence="5" type="ORF">QNH39_27635</name>
</gene>
<sequence length="434" mass="49646">MGNLLLLIALTFEIAFAIYCVVTMQNHKKMKNWIRIAVFIAFVMLTLSSVIEWSFRWVMLAVLLFILAVPAAVSLIRNKTNTKKYKTSKIVWKSMMMIIVSVFVLAPAIVFPQHKSPKVTGDYEVATAAYTYVDKNRIEDFTDMGENRFVNVEFWYPKKADEKYPLLVFSHGAYGIKASNTSTYTELASHGYVVVSIDHPYHSFYTRSEDGAVAMINTDYNNEVNDSNKDGIYTKEELDELIQKWMKLRTDDMNFVIDTILEKAKNDNNPIYQHINPEKIGVFGHSMGGAASVWLGRERKDIEAVVNIDAPFFSDLVYKKDIDDFVARDEDFKTPLLNIYSDDVWGQLDSNSTYVANKLNNEHFKDASTVHFQGAKHLSLTDLPLFSPILANYIQGGKANIDQYYCIETENELILKFFDDKLKGIGHFTSKETY</sequence>
<evidence type="ECO:0000256" key="3">
    <source>
        <dbReference type="ARBA" id="ARBA00023098"/>
    </source>
</evidence>
<dbReference type="GO" id="GO:0016042">
    <property type="term" value="P:lipid catabolic process"/>
    <property type="evidence" value="ECO:0007669"/>
    <property type="project" value="UniProtKB-KW"/>
</dbReference>
<dbReference type="RefSeq" id="WP_066094241.1">
    <property type="nucleotide sequence ID" value="NZ_CP126114.1"/>
</dbReference>
<dbReference type="EMBL" id="CP126114">
    <property type="protein sequence ID" value="WHY86293.1"/>
    <property type="molecule type" value="Genomic_DNA"/>
</dbReference>
<dbReference type="AlphaFoldDB" id="A0AA95SCM1"/>
<keyword evidence="4" id="KW-0472">Membrane</keyword>
<feature type="transmembrane region" description="Helical" evidence="4">
    <location>
        <begin position="90"/>
        <end position="111"/>
    </location>
</feature>
<dbReference type="InterPro" id="IPR029058">
    <property type="entry name" value="AB_hydrolase_fold"/>
</dbReference>
<dbReference type="PANTHER" id="PTHR10272">
    <property type="entry name" value="PLATELET-ACTIVATING FACTOR ACETYLHYDROLASE"/>
    <property type="match status" value="1"/>
</dbReference>
<organism evidence="5 6">
    <name type="scientific">Neobacillus novalis</name>
    <dbReference type="NCBI Taxonomy" id="220687"/>
    <lineage>
        <taxon>Bacteria</taxon>
        <taxon>Bacillati</taxon>
        <taxon>Bacillota</taxon>
        <taxon>Bacilli</taxon>
        <taxon>Bacillales</taxon>
        <taxon>Bacillaceae</taxon>
        <taxon>Neobacillus</taxon>
    </lineage>
</organism>
<feature type="transmembrane region" description="Helical" evidence="4">
    <location>
        <begin position="6"/>
        <end position="24"/>
    </location>
</feature>
<evidence type="ECO:0000256" key="1">
    <source>
        <dbReference type="ARBA" id="ARBA00022801"/>
    </source>
</evidence>
<keyword evidence="2" id="KW-0442">Lipid degradation</keyword>
<keyword evidence="1 5" id="KW-0378">Hydrolase</keyword>
<protein>
    <submittedName>
        <fullName evidence="5">Dienelactone hydrolase family protein</fullName>
    </submittedName>
</protein>
<proteinExistence type="predicted"/>
<keyword evidence="3" id="KW-0443">Lipid metabolism</keyword>
<evidence type="ECO:0000313" key="6">
    <source>
        <dbReference type="Proteomes" id="UP001178288"/>
    </source>
</evidence>
<dbReference type="KEGG" id="nnv:QNH39_27635"/>
<feature type="transmembrane region" description="Helical" evidence="4">
    <location>
        <begin position="33"/>
        <end position="51"/>
    </location>
</feature>